<evidence type="ECO:0000256" key="1">
    <source>
        <dbReference type="SAM" id="MobiDB-lite"/>
    </source>
</evidence>
<feature type="region of interest" description="Disordered" evidence="1">
    <location>
        <begin position="444"/>
        <end position="465"/>
    </location>
</feature>
<dbReference type="AlphaFoldDB" id="A0A7W7RA93"/>
<proteinExistence type="predicted"/>
<sequence length="465" mass="47669">MTAPATPLADLVTGLARLATRWLPPQAPGTLPLDAALQAATTELPPPAASPGPARGLLLCPLLYNSRPPAVTPLLLHQLVDAACEAQRTGRQLVLVAVGTGRGGPRPGAVAAVERIAALLTRCGLPATSAGEAAAATDARALAAAAAGAAYSRRAVDLPDLLLAAVASSLGAEQVVLTDQLRAGRNLAHLDQFAPLVRLADSTDPFAEPPPWAKRAPAGSDALWASALTLGLTGHGDPAAGRGEYLTELGARLGPLWRALRSHDLTARQGDTPVEALRITAQDHQRGAPVAVPLFGAPAPSPTTCALVAAAALAGPATLVVDDLTPRWCYPRYPLQQARTAYRQLADTHGAKVLFVADLPDLDQQLRQALGRLSLAGLRMAVGTRAARTRGALTGWDAIHLAVMGLACTAAPIPTLAAQAANGRHLKALAYPLGLPTGRLTATGTPHPSAHATIPATWLTPGATP</sequence>
<evidence type="ECO:0000313" key="2">
    <source>
        <dbReference type="EMBL" id="MBB4928278.1"/>
    </source>
</evidence>
<dbReference type="EMBL" id="JACHJV010000002">
    <property type="protein sequence ID" value="MBB4928278.1"/>
    <property type="molecule type" value="Genomic_DNA"/>
</dbReference>
<dbReference type="Proteomes" id="UP000540506">
    <property type="component" value="Unassembled WGS sequence"/>
</dbReference>
<dbReference type="RefSeq" id="WP_184945303.1">
    <property type="nucleotide sequence ID" value="NZ_JACHJV010000002.1"/>
</dbReference>
<name>A0A7W7RA93_KITKI</name>
<evidence type="ECO:0000313" key="3">
    <source>
        <dbReference type="Proteomes" id="UP000540506"/>
    </source>
</evidence>
<organism evidence="2 3">
    <name type="scientific">Kitasatospora kifunensis</name>
    <name type="common">Streptomyces kifunensis</name>
    <dbReference type="NCBI Taxonomy" id="58351"/>
    <lineage>
        <taxon>Bacteria</taxon>
        <taxon>Bacillati</taxon>
        <taxon>Actinomycetota</taxon>
        <taxon>Actinomycetes</taxon>
        <taxon>Kitasatosporales</taxon>
        <taxon>Streptomycetaceae</taxon>
        <taxon>Kitasatospora</taxon>
    </lineage>
</organism>
<protein>
    <submittedName>
        <fullName evidence="2">Uncharacterized protein</fullName>
    </submittedName>
</protein>
<reference evidence="2 3" key="1">
    <citation type="submission" date="2020-08" db="EMBL/GenBank/DDBJ databases">
        <title>Sequencing the genomes of 1000 actinobacteria strains.</title>
        <authorList>
            <person name="Klenk H.-P."/>
        </authorList>
    </citation>
    <scope>NUCLEOTIDE SEQUENCE [LARGE SCALE GENOMIC DNA]</scope>
    <source>
        <strain evidence="2 3">DSM 41654</strain>
    </source>
</reference>
<gene>
    <name evidence="2" type="ORF">FHR34_007373</name>
</gene>
<accession>A0A7W7RA93</accession>
<comment type="caution">
    <text evidence="2">The sequence shown here is derived from an EMBL/GenBank/DDBJ whole genome shotgun (WGS) entry which is preliminary data.</text>
</comment>
<keyword evidence="3" id="KW-1185">Reference proteome</keyword>